<dbReference type="GO" id="GO:0008299">
    <property type="term" value="P:isoprenoid biosynthetic process"/>
    <property type="evidence" value="ECO:0007669"/>
    <property type="project" value="UniProtKB-ARBA"/>
</dbReference>
<comment type="similarity">
    <text evidence="2 4">Belongs to the terpene synthase family.</text>
</comment>
<keyword evidence="6" id="KW-1185">Reference proteome</keyword>
<dbReference type="GO" id="GO:0046872">
    <property type="term" value="F:metal ion binding"/>
    <property type="evidence" value="ECO:0007669"/>
    <property type="project" value="UniProtKB-KW"/>
</dbReference>
<proteinExistence type="inferred from homology"/>
<keyword evidence="3 4" id="KW-0460">Magnesium</keyword>
<dbReference type="AlphaFoldDB" id="A0A4Z0Y9M2"/>
<reference evidence="5 6" key="1">
    <citation type="submission" date="2019-03" db="EMBL/GenBank/DDBJ databases">
        <title>Draft genome sequence of Xylaria hypoxylon DSM 108379, a ubiquitous saprotrophic-parasitic fungi on hardwood.</title>
        <authorList>
            <person name="Buettner E."/>
            <person name="Leonhardt S."/>
            <person name="Gebauer A.M."/>
            <person name="Liers C."/>
            <person name="Hofrichter M."/>
            <person name="Kellner H."/>
        </authorList>
    </citation>
    <scope>NUCLEOTIDE SEQUENCE [LARGE SCALE GENOMIC DNA]</scope>
    <source>
        <strain evidence="5 6">DSM 108379</strain>
    </source>
</reference>
<accession>A0A4Z0Y9M2</accession>
<dbReference type="Proteomes" id="UP000297716">
    <property type="component" value="Unassembled WGS sequence"/>
</dbReference>
<gene>
    <name evidence="5" type="ORF">E0Z10_g10980</name>
</gene>
<dbReference type="Gene3D" id="1.10.600.10">
    <property type="entry name" value="Farnesyl Diphosphate Synthase"/>
    <property type="match status" value="1"/>
</dbReference>
<dbReference type="EMBL" id="SKBN01000556">
    <property type="protein sequence ID" value="TGJ75553.1"/>
    <property type="molecule type" value="Genomic_DNA"/>
</dbReference>
<name>A0A4Z0Y9M2_9PEZI</name>
<keyword evidence="4" id="KW-0479">Metal-binding</keyword>
<dbReference type="EC" id="4.2.3.-" evidence="4"/>
<dbReference type="PANTHER" id="PTHR35201">
    <property type="entry name" value="TERPENE SYNTHASE"/>
    <property type="match status" value="1"/>
</dbReference>
<evidence type="ECO:0000256" key="3">
    <source>
        <dbReference type="ARBA" id="ARBA00022842"/>
    </source>
</evidence>
<dbReference type="STRING" id="37992.A0A4Z0Y9M2"/>
<dbReference type="SUPFAM" id="SSF48576">
    <property type="entry name" value="Terpenoid synthases"/>
    <property type="match status" value="1"/>
</dbReference>
<evidence type="ECO:0000256" key="2">
    <source>
        <dbReference type="ARBA" id="ARBA00006333"/>
    </source>
</evidence>
<dbReference type="InterPro" id="IPR008949">
    <property type="entry name" value="Isoprenoid_synthase_dom_sf"/>
</dbReference>
<sequence>MAIAINRLYAPGSITGLEPEDEREKLVKRVLNQKILVPDILSLMPAWPSDVQPELEKFNAEIDKWLPTVNVDERKKTKHRARGDYTLLTAVYYPHCKKDKMLVLIQFLYWIFFWDDEIDTGGELTEDEEGTLQCCEETNRCIDDCLGPNPNYTPPRGSRGTVEMFYPILRDLRAGLGPVSTERLRLELHDYVNGVGRQQRVRQEDCLPNPWYHFQIRSADVGVIPSITQNEYAMEFELPDYVRSHEAVEFIVQECTKITILLNDVLSLQKEFVSALPCLSRTLTRCMHSFSKHEMISKLTGASATQRVSQLENIVLLFMNTYNLSLHGAVDKVLDLIREHYAICVAAEERLPWSKTDDKLNADIREYIRGCQRLATGTAYWSYNCERYFKKSQVNEKREVLLDLSYV</sequence>
<dbReference type="OrthoDB" id="2861623at2759"/>
<evidence type="ECO:0000256" key="4">
    <source>
        <dbReference type="RuleBase" id="RU366034"/>
    </source>
</evidence>
<dbReference type="PANTHER" id="PTHR35201:SF4">
    <property type="entry name" value="BETA-PINACENE SYNTHASE-RELATED"/>
    <property type="match status" value="1"/>
</dbReference>
<dbReference type="InterPro" id="IPR034686">
    <property type="entry name" value="Terpene_cyclase-like_2"/>
</dbReference>
<dbReference type="Pfam" id="PF19086">
    <property type="entry name" value="Terpene_syn_C_2"/>
    <property type="match status" value="1"/>
</dbReference>
<protein>
    <recommendedName>
        <fullName evidence="4">Terpene synthase</fullName>
        <ecNumber evidence="4">4.2.3.-</ecNumber>
    </recommendedName>
</protein>
<comment type="caution">
    <text evidence="5">The sequence shown here is derived from an EMBL/GenBank/DDBJ whole genome shotgun (WGS) entry which is preliminary data.</text>
</comment>
<evidence type="ECO:0000256" key="1">
    <source>
        <dbReference type="ARBA" id="ARBA00001946"/>
    </source>
</evidence>
<evidence type="ECO:0000313" key="6">
    <source>
        <dbReference type="Proteomes" id="UP000297716"/>
    </source>
</evidence>
<dbReference type="GO" id="GO:0010333">
    <property type="term" value="F:terpene synthase activity"/>
    <property type="evidence" value="ECO:0007669"/>
    <property type="project" value="InterPro"/>
</dbReference>
<keyword evidence="4" id="KW-0456">Lyase</keyword>
<comment type="cofactor">
    <cofactor evidence="1 4">
        <name>Mg(2+)</name>
        <dbReference type="ChEBI" id="CHEBI:18420"/>
    </cofactor>
</comment>
<evidence type="ECO:0000313" key="5">
    <source>
        <dbReference type="EMBL" id="TGJ75553.1"/>
    </source>
</evidence>
<organism evidence="5 6">
    <name type="scientific">Xylaria hypoxylon</name>
    <dbReference type="NCBI Taxonomy" id="37992"/>
    <lineage>
        <taxon>Eukaryota</taxon>
        <taxon>Fungi</taxon>
        <taxon>Dikarya</taxon>
        <taxon>Ascomycota</taxon>
        <taxon>Pezizomycotina</taxon>
        <taxon>Sordariomycetes</taxon>
        <taxon>Xylariomycetidae</taxon>
        <taxon>Xylariales</taxon>
        <taxon>Xylariaceae</taxon>
        <taxon>Xylaria</taxon>
    </lineage>
</organism>